<evidence type="ECO:0000256" key="1">
    <source>
        <dbReference type="ARBA" id="ARBA00023015"/>
    </source>
</evidence>
<accession>A0ABP6ZDX8</accession>
<dbReference type="SMART" id="SM00346">
    <property type="entry name" value="HTH_ICLR"/>
    <property type="match status" value="1"/>
</dbReference>
<name>A0ABP6ZDX8_9ACTN</name>
<dbReference type="Pfam" id="PF09339">
    <property type="entry name" value="HTH_IclR"/>
    <property type="match status" value="1"/>
</dbReference>
<dbReference type="Gene3D" id="1.10.10.10">
    <property type="entry name" value="Winged helix-like DNA-binding domain superfamily/Winged helix DNA-binding domain"/>
    <property type="match status" value="1"/>
</dbReference>
<dbReference type="PROSITE" id="PS51078">
    <property type="entry name" value="ICLR_ED"/>
    <property type="match status" value="1"/>
</dbReference>
<comment type="caution">
    <text evidence="6">The sequence shown here is derived from an EMBL/GenBank/DDBJ whole genome shotgun (WGS) entry which is preliminary data.</text>
</comment>
<protein>
    <submittedName>
        <fullName evidence="6">IclR family transcriptional regulator C-terminal domain-containing protein</fullName>
    </submittedName>
</protein>
<dbReference type="SUPFAM" id="SSF55781">
    <property type="entry name" value="GAF domain-like"/>
    <property type="match status" value="1"/>
</dbReference>
<dbReference type="EMBL" id="BAABAB010000003">
    <property type="protein sequence ID" value="GAA3604678.1"/>
    <property type="molecule type" value="Genomic_DNA"/>
</dbReference>
<dbReference type="InterPro" id="IPR036390">
    <property type="entry name" value="WH_DNA-bd_sf"/>
</dbReference>
<feature type="domain" description="HTH iclR-type" evidence="4">
    <location>
        <begin position="6"/>
        <end position="66"/>
    </location>
</feature>
<dbReference type="PANTHER" id="PTHR30136">
    <property type="entry name" value="HELIX-TURN-HELIX TRANSCRIPTIONAL REGULATOR, ICLR FAMILY"/>
    <property type="match status" value="1"/>
</dbReference>
<evidence type="ECO:0000256" key="2">
    <source>
        <dbReference type="ARBA" id="ARBA00023125"/>
    </source>
</evidence>
<dbReference type="InterPro" id="IPR029016">
    <property type="entry name" value="GAF-like_dom_sf"/>
</dbReference>
<gene>
    <name evidence="6" type="ORF">GCM10022236_03150</name>
</gene>
<dbReference type="SUPFAM" id="SSF46785">
    <property type="entry name" value="Winged helix' DNA-binding domain"/>
    <property type="match status" value="1"/>
</dbReference>
<reference evidence="7" key="1">
    <citation type="journal article" date="2019" name="Int. J. Syst. Evol. Microbiol.">
        <title>The Global Catalogue of Microorganisms (GCM) 10K type strain sequencing project: providing services to taxonomists for standard genome sequencing and annotation.</title>
        <authorList>
            <consortium name="The Broad Institute Genomics Platform"/>
            <consortium name="The Broad Institute Genome Sequencing Center for Infectious Disease"/>
            <person name="Wu L."/>
            <person name="Ma J."/>
        </authorList>
    </citation>
    <scope>NUCLEOTIDE SEQUENCE [LARGE SCALE GENOMIC DNA]</scope>
    <source>
        <strain evidence="7">JCM 16929</strain>
    </source>
</reference>
<proteinExistence type="predicted"/>
<dbReference type="RefSeq" id="WP_344801311.1">
    <property type="nucleotide sequence ID" value="NZ_BAABAB010000003.1"/>
</dbReference>
<dbReference type="Proteomes" id="UP001501490">
    <property type="component" value="Unassembled WGS sequence"/>
</dbReference>
<sequence length="250" mass="26809">MAEEFVQSLARGLQVITAFNADRPRMTLSEVAVAAGLSRAAARRFLHTLAELGYVRTDGRLFELTPHVLRLGTAYLSGFGLPKLAQPHLERLSAEIGESTSAAVLDGTDIVYVARVSTRRIMTVGIAVGTRFPAFATSMGRVLLAALTPDELDSYFVAADLTPPTPRTVHDEAALRAILRTVGEQGWAEVDQELEAGLYSLAAPIRDADRRVVAAINVSTTSPERPAELRDRVIETAGAVSADLASTALR</sequence>
<dbReference type="PANTHER" id="PTHR30136:SF34">
    <property type="entry name" value="TRANSCRIPTIONAL REGULATOR"/>
    <property type="match status" value="1"/>
</dbReference>
<dbReference type="InterPro" id="IPR014757">
    <property type="entry name" value="Tscrpt_reg_IclR_C"/>
</dbReference>
<feature type="domain" description="IclR-ED" evidence="5">
    <location>
        <begin position="67"/>
        <end position="246"/>
    </location>
</feature>
<evidence type="ECO:0000256" key="3">
    <source>
        <dbReference type="ARBA" id="ARBA00023163"/>
    </source>
</evidence>
<evidence type="ECO:0000259" key="4">
    <source>
        <dbReference type="PROSITE" id="PS51077"/>
    </source>
</evidence>
<keyword evidence="1" id="KW-0805">Transcription regulation</keyword>
<dbReference type="NCBIfam" id="TIGR02431">
    <property type="entry name" value="pcaR_pcaU"/>
    <property type="match status" value="1"/>
</dbReference>
<dbReference type="InterPro" id="IPR050707">
    <property type="entry name" value="HTH_MetabolicPath_Reg"/>
</dbReference>
<dbReference type="Gene3D" id="3.30.450.40">
    <property type="match status" value="1"/>
</dbReference>
<organism evidence="6 7">
    <name type="scientific">Microlunatus ginsengisoli</name>
    <dbReference type="NCBI Taxonomy" id="363863"/>
    <lineage>
        <taxon>Bacteria</taxon>
        <taxon>Bacillati</taxon>
        <taxon>Actinomycetota</taxon>
        <taxon>Actinomycetes</taxon>
        <taxon>Propionibacteriales</taxon>
        <taxon>Propionibacteriaceae</taxon>
        <taxon>Microlunatus</taxon>
    </lineage>
</organism>
<keyword evidence="7" id="KW-1185">Reference proteome</keyword>
<evidence type="ECO:0000259" key="5">
    <source>
        <dbReference type="PROSITE" id="PS51078"/>
    </source>
</evidence>
<dbReference type="InterPro" id="IPR012794">
    <property type="entry name" value="PcaR_PcaU"/>
</dbReference>
<dbReference type="InterPro" id="IPR036388">
    <property type="entry name" value="WH-like_DNA-bd_sf"/>
</dbReference>
<evidence type="ECO:0000313" key="6">
    <source>
        <dbReference type="EMBL" id="GAA3604678.1"/>
    </source>
</evidence>
<dbReference type="Pfam" id="PF01614">
    <property type="entry name" value="IclR_C"/>
    <property type="match status" value="1"/>
</dbReference>
<dbReference type="InterPro" id="IPR005471">
    <property type="entry name" value="Tscrpt_reg_IclR_N"/>
</dbReference>
<keyword evidence="2" id="KW-0238">DNA-binding</keyword>
<keyword evidence="3" id="KW-0804">Transcription</keyword>
<evidence type="ECO:0000313" key="7">
    <source>
        <dbReference type="Proteomes" id="UP001501490"/>
    </source>
</evidence>
<dbReference type="PROSITE" id="PS51077">
    <property type="entry name" value="HTH_ICLR"/>
    <property type="match status" value="1"/>
</dbReference>